<reference evidence="1" key="1">
    <citation type="submission" date="2023-08" db="EMBL/GenBank/DDBJ databases">
        <title>A de novo genome assembly of Solanum verrucosum Schlechtendal, a Mexican diploid species geographically isolated from the other diploid A-genome species in potato relatives.</title>
        <authorList>
            <person name="Hosaka K."/>
        </authorList>
    </citation>
    <scope>NUCLEOTIDE SEQUENCE</scope>
    <source>
        <tissue evidence="1">Young leaves</tissue>
    </source>
</reference>
<dbReference type="EMBL" id="CP133612">
    <property type="protein sequence ID" value="WMV09691.1"/>
    <property type="molecule type" value="Genomic_DNA"/>
</dbReference>
<gene>
    <name evidence="1" type="ORF">MTR67_003076</name>
</gene>
<dbReference type="Gene3D" id="3.10.10.10">
    <property type="entry name" value="HIV Type 1 Reverse Transcriptase, subunit A, domain 1"/>
    <property type="match status" value="1"/>
</dbReference>
<dbReference type="InterPro" id="IPR032567">
    <property type="entry name" value="RTL1-rel"/>
</dbReference>
<sequence>MTLLCPYYVVLNYNTKSVTLEIPGWEKLEWEGVYKPKQAKIISSIRASKLVEQGCLAYLAHIRDVEIEAPSIEFIHVVSEFSKVFPNDFPVMSSDRDIDVCIDLEPGTRPISIPPYCMALTELRALKTQIQELLDKGFIRPSASPWGATIFSKIDLRSSYHQLKLL</sequence>
<name>A0AAF0PS12_SOLVR</name>
<proteinExistence type="predicted"/>
<accession>A0AAF0PS12</accession>
<evidence type="ECO:0000313" key="1">
    <source>
        <dbReference type="EMBL" id="WMV09691.1"/>
    </source>
</evidence>
<organism evidence="1 2">
    <name type="scientific">Solanum verrucosum</name>
    <dbReference type="NCBI Taxonomy" id="315347"/>
    <lineage>
        <taxon>Eukaryota</taxon>
        <taxon>Viridiplantae</taxon>
        <taxon>Streptophyta</taxon>
        <taxon>Embryophyta</taxon>
        <taxon>Tracheophyta</taxon>
        <taxon>Spermatophyta</taxon>
        <taxon>Magnoliopsida</taxon>
        <taxon>eudicotyledons</taxon>
        <taxon>Gunneridae</taxon>
        <taxon>Pentapetalae</taxon>
        <taxon>asterids</taxon>
        <taxon>lamiids</taxon>
        <taxon>Solanales</taxon>
        <taxon>Solanaceae</taxon>
        <taxon>Solanoideae</taxon>
        <taxon>Solaneae</taxon>
        <taxon>Solanum</taxon>
    </lineage>
</organism>
<dbReference type="SUPFAM" id="SSF56672">
    <property type="entry name" value="DNA/RNA polymerases"/>
    <property type="match status" value="1"/>
</dbReference>
<evidence type="ECO:0008006" key="3">
    <source>
        <dbReference type="Google" id="ProtNLM"/>
    </source>
</evidence>
<dbReference type="InterPro" id="IPR043502">
    <property type="entry name" value="DNA/RNA_pol_sf"/>
</dbReference>
<dbReference type="AlphaFoldDB" id="A0AAF0PS12"/>
<protein>
    <recommendedName>
        <fullName evidence="3">DNA/RNA polymerases superfamily protein</fullName>
    </recommendedName>
</protein>
<dbReference type="Proteomes" id="UP001234989">
    <property type="component" value="Chromosome 1"/>
</dbReference>
<dbReference type="PANTHER" id="PTHR15503:SF45">
    <property type="entry name" value="RNA-DIRECTED DNA POLYMERASE HOMOLOG"/>
    <property type="match status" value="1"/>
</dbReference>
<evidence type="ECO:0000313" key="2">
    <source>
        <dbReference type="Proteomes" id="UP001234989"/>
    </source>
</evidence>
<keyword evidence="2" id="KW-1185">Reference proteome</keyword>
<dbReference type="PANTHER" id="PTHR15503">
    <property type="entry name" value="LDOC1 RELATED"/>
    <property type="match status" value="1"/>
</dbReference>